<keyword evidence="2" id="KW-1133">Transmembrane helix</keyword>
<keyword evidence="2" id="KW-0812">Transmembrane</keyword>
<keyword evidence="2" id="KW-0472">Membrane</keyword>
<gene>
    <name evidence="3" type="ORF">DFJ69_4835</name>
</gene>
<proteinExistence type="predicted"/>
<feature type="region of interest" description="Disordered" evidence="1">
    <location>
        <begin position="51"/>
        <end position="130"/>
    </location>
</feature>
<sequence length="156" mass="15411">MAIDGGTRMSDRRRGAAPGTVEAERGRFARCVIIALGLVGFVMFPGAWPSPSGPGIGVRTGAAQPPAHQSPGRGRAVIGAPGGSGPIAPPAETRPASSAAPPHDLVQVADPAVPPGGGQFSAPDRRLAARPQVRAAVAGLPVPATRGRAPPGSTGS</sequence>
<dbReference type="EMBL" id="QTTT01000001">
    <property type="protein sequence ID" value="REE99326.1"/>
    <property type="molecule type" value="Genomic_DNA"/>
</dbReference>
<name>A0A3D9STP1_9ACTN</name>
<evidence type="ECO:0000256" key="2">
    <source>
        <dbReference type="SAM" id="Phobius"/>
    </source>
</evidence>
<dbReference type="AlphaFoldDB" id="A0A3D9STP1"/>
<accession>A0A3D9STP1</accession>
<evidence type="ECO:0000256" key="1">
    <source>
        <dbReference type="SAM" id="MobiDB-lite"/>
    </source>
</evidence>
<feature type="region of interest" description="Disordered" evidence="1">
    <location>
        <begin position="1"/>
        <end position="21"/>
    </location>
</feature>
<dbReference type="Proteomes" id="UP000256661">
    <property type="component" value="Unassembled WGS sequence"/>
</dbReference>
<evidence type="ECO:0000313" key="4">
    <source>
        <dbReference type="Proteomes" id="UP000256661"/>
    </source>
</evidence>
<comment type="caution">
    <text evidence="3">The sequence shown here is derived from an EMBL/GenBank/DDBJ whole genome shotgun (WGS) entry which is preliminary data.</text>
</comment>
<protein>
    <submittedName>
        <fullName evidence="3">Uncharacterized protein</fullName>
    </submittedName>
</protein>
<organism evidence="3 4">
    <name type="scientific">Thermomonospora umbrina</name>
    <dbReference type="NCBI Taxonomy" id="111806"/>
    <lineage>
        <taxon>Bacteria</taxon>
        <taxon>Bacillati</taxon>
        <taxon>Actinomycetota</taxon>
        <taxon>Actinomycetes</taxon>
        <taxon>Streptosporangiales</taxon>
        <taxon>Thermomonosporaceae</taxon>
        <taxon>Thermomonospora</taxon>
    </lineage>
</organism>
<reference evidence="3 4" key="1">
    <citation type="submission" date="2018-08" db="EMBL/GenBank/DDBJ databases">
        <title>Sequencing the genomes of 1000 actinobacteria strains.</title>
        <authorList>
            <person name="Klenk H.-P."/>
        </authorList>
    </citation>
    <scope>NUCLEOTIDE SEQUENCE [LARGE SCALE GENOMIC DNA]</scope>
    <source>
        <strain evidence="3 4">DSM 43927</strain>
    </source>
</reference>
<evidence type="ECO:0000313" key="3">
    <source>
        <dbReference type="EMBL" id="REE99326.1"/>
    </source>
</evidence>
<keyword evidence="4" id="KW-1185">Reference proteome</keyword>
<feature type="transmembrane region" description="Helical" evidence="2">
    <location>
        <begin position="28"/>
        <end position="48"/>
    </location>
</feature>